<gene>
    <name evidence="2" type="ORF">GCM10009737_15040</name>
</gene>
<protein>
    <submittedName>
        <fullName evidence="2">Uncharacterized protein</fullName>
    </submittedName>
</protein>
<proteinExistence type="predicted"/>
<reference evidence="3" key="1">
    <citation type="journal article" date="2019" name="Int. J. Syst. Evol. Microbiol.">
        <title>The Global Catalogue of Microorganisms (GCM) 10K type strain sequencing project: providing services to taxonomists for standard genome sequencing and annotation.</title>
        <authorList>
            <consortium name="The Broad Institute Genomics Platform"/>
            <consortium name="The Broad Institute Genome Sequencing Center for Infectious Disease"/>
            <person name="Wu L."/>
            <person name="Ma J."/>
        </authorList>
    </citation>
    <scope>NUCLEOTIDE SEQUENCE [LARGE SCALE GENOMIC DNA]</scope>
    <source>
        <strain evidence="3">JCM 14046</strain>
    </source>
</reference>
<feature type="region of interest" description="Disordered" evidence="1">
    <location>
        <begin position="1"/>
        <end position="95"/>
    </location>
</feature>
<accession>A0ABP5AHZ2</accession>
<evidence type="ECO:0000256" key="1">
    <source>
        <dbReference type="SAM" id="MobiDB-lite"/>
    </source>
</evidence>
<feature type="compositionally biased region" description="Basic and acidic residues" evidence="1">
    <location>
        <begin position="29"/>
        <end position="39"/>
    </location>
</feature>
<evidence type="ECO:0000313" key="2">
    <source>
        <dbReference type="EMBL" id="GAA1914635.1"/>
    </source>
</evidence>
<name>A0ABP5AHZ2_9ACTN</name>
<comment type="caution">
    <text evidence="2">The sequence shown here is derived from an EMBL/GenBank/DDBJ whole genome shotgun (WGS) entry which is preliminary data.</text>
</comment>
<sequence length="95" mass="9692">MVGSVAAKVPGKTTAGSLRYGDGWCASRYEPRAPGDSPRRTTPTGEESGRGPSVGRQGRRGTGDPQRPCQSGEVRRPAEGGAVNAATPAAKSAEP</sequence>
<dbReference type="Proteomes" id="UP001501612">
    <property type="component" value="Unassembled WGS sequence"/>
</dbReference>
<dbReference type="EMBL" id="BAAAMY010000004">
    <property type="protein sequence ID" value="GAA1914635.1"/>
    <property type="molecule type" value="Genomic_DNA"/>
</dbReference>
<keyword evidence="3" id="KW-1185">Reference proteome</keyword>
<organism evidence="2 3">
    <name type="scientific">Nocardioides lentus</name>
    <dbReference type="NCBI Taxonomy" id="338077"/>
    <lineage>
        <taxon>Bacteria</taxon>
        <taxon>Bacillati</taxon>
        <taxon>Actinomycetota</taxon>
        <taxon>Actinomycetes</taxon>
        <taxon>Propionibacteriales</taxon>
        <taxon>Nocardioidaceae</taxon>
        <taxon>Nocardioides</taxon>
    </lineage>
</organism>
<evidence type="ECO:0000313" key="3">
    <source>
        <dbReference type="Proteomes" id="UP001501612"/>
    </source>
</evidence>